<gene>
    <name evidence="2" type="ORF">Q361_1892</name>
</gene>
<organism evidence="2 3">
    <name type="scientific">Flavobacterium croceum DSM 17960</name>
    <dbReference type="NCBI Taxonomy" id="1121886"/>
    <lineage>
        <taxon>Bacteria</taxon>
        <taxon>Pseudomonadati</taxon>
        <taxon>Bacteroidota</taxon>
        <taxon>Flavobacteriia</taxon>
        <taxon>Flavobacteriales</taxon>
        <taxon>Flavobacteriaceae</taxon>
        <taxon>Flavobacterium</taxon>
    </lineage>
</organism>
<feature type="transmembrane region" description="Helical" evidence="1">
    <location>
        <begin position="83"/>
        <end position="101"/>
    </location>
</feature>
<accession>A0A2S4N457</accession>
<dbReference type="AlphaFoldDB" id="A0A2S4N457"/>
<evidence type="ECO:0008006" key="4">
    <source>
        <dbReference type="Google" id="ProtNLM"/>
    </source>
</evidence>
<feature type="transmembrane region" description="Helical" evidence="1">
    <location>
        <begin position="9"/>
        <end position="33"/>
    </location>
</feature>
<proteinExistence type="predicted"/>
<dbReference type="Proteomes" id="UP000237056">
    <property type="component" value="Unassembled WGS sequence"/>
</dbReference>
<keyword evidence="3" id="KW-1185">Reference proteome</keyword>
<sequence length="107" mass="12482">MNLKTNPKFLALIVIIEILYFYVMYFFLLFSFFLYFGSGAGSESETAINSGKIANLIIILPPIIYNFFRIYKLKIETKSEKRKAFIIATIIYIMFLTYQIYCGIISL</sequence>
<feature type="transmembrane region" description="Helical" evidence="1">
    <location>
        <begin position="53"/>
        <end position="71"/>
    </location>
</feature>
<dbReference type="EMBL" id="PQNY01000089">
    <property type="protein sequence ID" value="POS00508.1"/>
    <property type="molecule type" value="Genomic_DNA"/>
</dbReference>
<name>A0A2S4N457_9FLAO</name>
<protein>
    <recommendedName>
        <fullName evidence="4">DUF1634 domain-containing protein</fullName>
    </recommendedName>
</protein>
<evidence type="ECO:0000313" key="2">
    <source>
        <dbReference type="EMBL" id="POS00508.1"/>
    </source>
</evidence>
<keyword evidence="1" id="KW-0472">Membrane</keyword>
<keyword evidence="1" id="KW-1133">Transmembrane helix</keyword>
<reference evidence="2 3" key="1">
    <citation type="submission" date="2018-01" db="EMBL/GenBank/DDBJ databases">
        <title>Genomic Encyclopedia of Type Strains, Phase I: the one thousand microbial genomes (KMG-I) project.</title>
        <authorList>
            <person name="Goeker M."/>
        </authorList>
    </citation>
    <scope>NUCLEOTIDE SEQUENCE [LARGE SCALE GENOMIC DNA]</scope>
    <source>
        <strain evidence="2 3">DSM 17960</strain>
    </source>
</reference>
<comment type="caution">
    <text evidence="2">The sequence shown here is derived from an EMBL/GenBank/DDBJ whole genome shotgun (WGS) entry which is preliminary data.</text>
</comment>
<evidence type="ECO:0000256" key="1">
    <source>
        <dbReference type="SAM" id="Phobius"/>
    </source>
</evidence>
<evidence type="ECO:0000313" key="3">
    <source>
        <dbReference type="Proteomes" id="UP000237056"/>
    </source>
</evidence>
<keyword evidence="1" id="KW-0812">Transmembrane</keyword>